<comment type="catalytic activity">
    <reaction evidence="4">
        <text>(sulfur carrier)-H + L-cysteine = (sulfur carrier)-SH + L-alanine</text>
        <dbReference type="Rhea" id="RHEA:43892"/>
        <dbReference type="Rhea" id="RHEA-COMP:14737"/>
        <dbReference type="Rhea" id="RHEA-COMP:14739"/>
        <dbReference type="ChEBI" id="CHEBI:29917"/>
        <dbReference type="ChEBI" id="CHEBI:35235"/>
        <dbReference type="ChEBI" id="CHEBI:57972"/>
        <dbReference type="ChEBI" id="CHEBI:64428"/>
        <dbReference type="EC" id="2.8.1.7"/>
    </reaction>
</comment>
<evidence type="ECO:0000256" key="3">
    <source>
        <dbReference type="ARBA" id="ARBA00022898"/>
    </source>
</evidence>
<reference evidence="6" key="2">
    <citation type="submission" date="2022-10" db="EMBL/GenBank/DDBJ databases">
        <authorList>
            <person name="Trinh H.N."/>
        </authorList>
    </citation>
    <scope>NUCLEOTIDE SEQUENCE</scope>
    <source>
        <strain evidence="6">RN2-1</strain>
    </source>
</reference>
<keyword evidence="6" id="KW-0808">Transferase</keyword>
<dbReference type="Gene3D" id="3.40.640.10">
    <property type="entry name" value="Type I PLP-dependent aspartate aminotransferase-like (Major domain)"/>
    <property type="match status" value="1"/>
</dbReference>
<evidence type="ECO:0000256" key="4">
    <source>
        <dbReference type="ARBA" id="ARBA00050776"/>
    </source>
</evidence>
<dbReference type="InterPro" id="IPR015421">
    <property type="entry name" value="PyrdxlP-dep_Trfase_major"/>
</dbReference>
<dbReference type="SUPFAM" id="SSF53383">
    <property type="entry name" value="PLP-dependent transferases"/>
    <property type="match status" value="1"/>
</dbReference>
<evidence type="ECO:0000259" key="5">
    <source>
        <dbReference type="Pfam" id="PF00266"/>
    </source>
</evidence>
<evidence type="ECO:0000256" key="1">
    <source>
        <dbReference type="ARBA" id="ARBA00001933"/>
    </source>
</evidence>
<evidence type="ECO:0000313" key="7">
    <source>
        <dbReference type="Proteomes" id="UP001165679"/>
    </source>
</evidence>
<dbReference type="RefSeq" id="WP_264715269.1">
    <property type="nucleotide sequence ID" value="NZ_JAPDNT010000020.1"/>
</dbReference>
<dbReference type="Gene3D" id="1.10.260.50">
    <property type="match status" value="1"/>
</dbReference>
<protein>
    <submittedName>
        <fullName evidence="6">Aminotransferase class V-fold PLP-dependent enzyme</fullName>
    </submittedName>
</protein>
<reference evidence="6" key="1">
    <citation type="submission" date="2022-09" db="EMBL/GenBank/DDBJ databases">
        <title>Rhodovastum sp. nov. RN2-1 isolated from soil in Seongnam, South Korea.</title>
        <authorList>
            <person name="Le N.T."/>
        </authorList>
    </citation>
    <scope>NUCLEOTIDE SEQUENCE</scope>
    <source>
        <strain evidence="6">RN2-1</strain>
    </source>
</reference>
<feature type="non-terminal residue" evidence="6">
    <location>
        <position position="266"/>
    </location>
</feature>
<dbReference type="GO" id="GO:0031071">
    <property type="term" value="F:cysteine desulfurase activity"/>
    <property type="evidence" value="ECO:0007669"/>
    <property type="project" value="UniProtKB-EC"/>
</dbReference>
<dbReference type="GO" id="GO:0008483">
    <property type="term" value="F:transaminase activity"/>
    <property type="evidence" value="ECO:0007669"/>
    <property type="project" value="UniProtKB-KW"/>
</dbReference>
<proteinExistence type="inferred from homology"/>
<dbReference type="Gene3D" id="3.90.1150.10">
    <property type="entry name" value="Aspartate Aminotransferase, domain 1"/>
    <property type="match status" value="1"/>
</dbReference>
<keyword evidence="7" id="KW-1185">Reference proteome</keyword>
<accession>A0AA41YU10</accession>
<name>A0AA41YU10_9PROT</name>
<dbReference type="InterPro" id="IPR015424">
    <property type="entry name" value="PyrdxlP-dep_Trfase"/>
</dbReference>
<dbReference type="Pfam" id="PF00266">
    <property type="entry name" value="Aminotran_5"/>
    <property type="match status" value="1"/>
</dbReference>
<keyword evidence="3" id="KW-0663">Pyridoxal phosphate</keyword>
<dbReference type="AlphaFoldDB" id="A0AA41YU10"/>
<evidence type="ECO:0000313" key="6">
    <source>
        <dbReference type="EMBL" id="MCW3476470.1"/>
    </source>
</evidence>
<comment type="caution">
    <text evidence="6">The sequence shown here is derived from an EMBL/GenBank/DDBJ whole genome shotgun (WGS) entry which is preliminary data.</text>
</comment>
<keyword evidence="6" id="KW-0032">Aminotransferase</keyword>
<feature type="domain" description="Aminotransferase class V" evidence="5">
    <location>
        <begin position="2"/>
        <end position="237"/>
    </location>
</feature>
<gene>
    <name evidence="6" type="ORF">OL599_18055</name>
</gene>
<dbReference type="InterPro" id="IPR015422">
    <property type="entry name" value="PyrdxlP-dep_Trfase_small"/>
</dbReference>
<dbReference type="EMBL" id="JAPDNT010000020">
    <property type="protein sequence ID" value="MCW3476470.1"/>
    <property type="molecule type" value="Genomic_DNA"/>
</dbReference>
<organism evidence="6 7">
    <name type="scientific">Limobrevibacterium gyesilva</name>
    <dbReference type="NCBI Taxonomy" id="2991712"/>
    <lineage>
        <taxon>Bacteria</taxon>
        <taxon>Pseudomonadati</taxon>
        <taxon>Pseudomonadota</taxon>
        <taxon>Alphaproteobacteria</taxon>
        <taxon>Acetobacterales</taxon>
        <taxon>Acetobacteraceae</taxon>
        <taxon>Limobrevibacterium</taxon>
    </lineage>
</organism>
<dbReference type="PANTHER" id="PTHR11601">
    <property type="entry name" value="CYSTEINE DESULFURYLASE FAMILY MEMBER"/>
    <property type="match status" value="1"/>
</dbReference>
<dbReference type="Proteomes" id="UP001165679">
    <property type="component" value="Unassembled WGS sequence"/>
</dbReference>
<sequence>MTYLDANATEPVRPEARAAVLAALDLTGNPSSVHAAGRAARRVLEDARETIAGRFGGRPADLVFTSGGTEADALAIHALGQGRRLIVGATEHDAVRAAAPGAAILPVDRSGVADLAALEALLAEGPALVSLMLANNETGTLQPVAEAAALCRAAGALLHVDAVQAAGRVGVDFAGLGAASMALSSHKLGGPAGAGALLLSPEASARLRPLIVGGGQERGRRGGTPPLPAIAGFAAAALAASPGDALAALRDAIMQAAIAGGAVPIA</sequence>
<comment type="similarity">
    <text evidence="2">Belongs to the class-V pyridoxal-phosphate-dependent aminotransferase family. NifS/IscS subfamily.</text>
</comment>
<dbReference type="PANTHER" id="PTHR11601:SF34">
    <property type="entry name" value="CYSTEINE DESULFURASE"/>
    <property type="match status" value="1"/>
</dbReference>
<evidence type="ECO:0000256" key="2">
    <source>
        <dbReference type="ARBA" id="ARBA00006490"/>
    </source>
</evidence>
<dbReference type="InterPro" id="IPR000192">
    <property type="entry name" value="Aminotrans_V_dom"/>
</dbReference>
<comment type="cofactor">
    <cofactor evidence="1">
        <name>pyridoxal 5'-phosphate</name>
        <dbReference type="ChEBI" id="CHEBI:597326"/>
    </cofactor>
</comment>